<protein>
    <submittedName>
        <fullName evidence="1">Uncharacterized protein</fullName>
    </submittedName>
</protein>
<reference evidence="1" key="1">
    <citation type="journal article" date="2020" name="Nature">
        <title>Giant virus diversity and host interactions through global metagenomics.</title>
        <authorList>
            <person name="Schulz F."/>
            <person name="Roux S."/>
            <person name="Paez-Espino D."/>
            <person name="Jungbluth S."/>
            <person name="Walsh D.A."/>
            <person name="Denef V.J."/>
            <person name="McMahon K.D."/>
            <person name="Konstantinidis K.T."/>
            <person name="Eloe-Fadrosh E.A."/>
            <person name="Kyrpides N.C."/>
            <person name="Woyke T."/>
        </authorList>
    </citation>
    <scope>NUCLEOTIDE SEQUENCE</scope>
    <source>
        <strain evidence="1">GVMAG-M-3300023184-16</strain>
    </source>
</reference>
<dbReference type="AlphaFoldDB" id="A0A6C0HU35"/>
<evidence type="ECO:0000313" key="1">
    <source>
        <dbReference type="EMBL" id="QHT84059.1"/>
    </source>
</evidence>
<name>A0A6C0HU35_9ZZZZ</name>
<proteinExistence type="predicted"/>
<organism evidence="1">
    <name type="scientific">viral metagenome</name>
    <dbReference type="NCBI Taxonomy" id="1070528"/>
    <lineage>
        <taxon>unclassified sequences</taxon>
        <taxon>metagenomes</taxon>
        <taxon>organismal metagenomes</taxon>
    </lineage>
</organism>
<accession>A0A6C0HU35</accession>
<dbReference type="EMBL" id="MN740015">
    <property type="protein sequence ID" value="QHT84059.1"/>
    <property type="molecule type" value="Genomic_DNA"/>
</dbReference>
<sequence length="145" mass="16997">MDESQKVELRKKVRNFAKLFDFLCETSDSDSWIHDLPESEVDYKYYVKLEEYSGLEKIHIHFGQIIVVKEDIDEEEWVTYECNTIYRKVISTKEPSNNQVFMDELYDACDEYFILEHKTSFAVGETNPIKPPSIGTYGSSKTSLK</sequence>